<dbReference type="EMBL" id="JAMWBK010000007">
    <property type="protein sequence ID" value="KAJ8903491.1"/>
    <property type="molecule type" value="Genomic_DNA"/>
</dbReference>
<feature type="compositionally biased region" description="Basic and acidic residues" evidence="1">
    <location>
        <begin position="698"/>
        <end position="711"/>
    </location>
</feature>
<feature type="compositionally biased region" description="Basic and acidic residues" evidence="1">
    <location>
        <begin position="62"/>
        <end position="78"/>
    </location>
</feature>
<feature type="compositionally biased region" description="Basic and acidic residues" evidence="1">
    <location>
        <begin position="456"/>
        <end position="470"/>
    </location>
</feature>
<feature type="region of interest" description="Disordered" evidence="1">
    <location>
        <begin position="15"/>
        <end position="167"/>
    </location>
</feature>
<dbReference type="Proteomes" id="UP001157974">
    <property type="component" value="Unassembled WGS sequence"/>
</dbReference>
<accession>A0AAV8USA6</accession>
<keyword evidence="3" id="KW-1185">Reference proteome</keyword>
<dbReference type="AlphaFoldDB" id="A0AAV8USA6"/>
<feature type="compositionally biased region" description="Basic residues" evidence="1">
    <location>
        <begin position="686"/>
        <end position="697"/>
    </location>
</feature>
<name>A0AAV8USA6_9RHOD</name>
<reference evidence="2 3" key="1">
    <citation type="journal article" date="2023" name="Nat. Commun.">
        <title>Origin of minicircular mitochondrial genomes in red algae.</title>
        <authorList>
            <person name="Lee Y."/>
            <person name="Cho C.H."/>
            <person name="Lee Y.M."/>
            <person name="Park S.I."/>
            <person name="Yang J.H."/>
            <person name="West J.A."/>
            <person name="Bhattacharya D."/>
            <person name="Yoon H.S."/>
        </authorList>
    </citation>
    <scope>NUCLEOTIDE SEQUENCE [LARGE SCALE GENOMIC DNA]</scope>
    <source>
        <strain evidence="2 3">CCMP1338</strain>
        <tissue evidence="2">Whole cell</tissue>
    </source>
</reference>
<feature type="compositionally biased region" description="Basic residues" evidence="1">
    <location>
        <begin position="783"/>
        <end position="797"/>
    </location>
</feature>
<feature type="region of interest" description="Disordered" evidence="1">
    <location>
        <begin position="196"/>
        <end position="306"/>
    </location>
</feature>
<evidence type="ECO:0000313" key="3">
    <source>
        <dbReference type="Proteomes" id="UP001157974"/>
    </source>
</evidence>
<feature type="compositionally biased region" description="Basic residues" evidence="1">
    <location>
        <begin position="608"/>
        <end position="620"/>
    </location>
</feature>
<proteinExistence type="predicted"/>
<evidence type="ECO:0000256" key="1">
    <source>
        <dbReference type="SAM" id="MobiDB-lite"/>
    </source>
</evidence>
<feature type="region of interest" description="Disordered" evidence="1">
    <location>
        <begin position="404"/>
        <end position="480"/>
    </location>
</feature>
<organism evidence="2 3">
    <name type="scientific">Rhodosorus marinus</name>
    <dbReference type="NCBI Taxonomy" id="101924"/>
    <lineage>
        <taxon>Eukaryota</taxon>
        <taxon>Rhodophyta</taxon>
        <taxon>Stylonematophyceae</taxon>
        <taxon>Stylonematales</taxon>
        <taxon>Stylonemataceae</taxon>
        <taxon>Rhodosorus</taxon>
    </lineage>
</organism>
<comment type="caution">
    <text evidence="2">The sequence shown here is derived from an EMBL/GenBank/DDBJ whole genome shotgun (WGS) entry which is preliminary data.</text>
</comment>
<evidence type="ECO:0000313" key="2">
    <source>
        <dbReference type="EMBL" id="KAJ8903491.1"/>
    </source>
</evidence>
<feature type="compositionally biased region" description="Basic and acidic residues" evidence="1">
    <location>
        <begin position="206"/>
        <end position="219"/>
    </location>
</feature>
<sequence length="871" mass="96112">MLLAVTLEAALASVLPGRRKERAPNARSGPSSGRDLSKGVGRRTGWVLEEKDLPLNGETLESIEKYWGREEDPGQEEHEEHEEHEEQVEQVEQVEPGEEAADRGSRSVQETPEEKTSVDTPIGTAVHVDNGTDGDDNQVHAGIGEEETVAVEFASKRPLERRRKPRFSMPNLASRRLSTDFEPDVLLEPVFRRRRLSIAKSGQPTAEKEAPKQINESKDVCIQTDEALDTSEMQVSTAKEQVATEEPEDQDHEHSIREQLDDKISTLNDANVEEGEKNVCAMAEPETAVQEPAKRPMETDGDASEVVEDDSGDLVEIAIAKDPVQQPQSTPVVPTKDAAKASNRFSLGLAKIVDYTINALTEKTTVDKESTIVEEVSYEENEEYEEVEMRSVAIQVSEIHGREASFSTSLGSALEKPLRNTDSRSEHLGNTDGPSFLRDDGETPDKCSTPSEDDADVHFESDIPPIRDDDQLSGATGDDYLDLGTQEFGVSDVFNGELNSSVMRATEKLIPDVSINAEPSTAHNETTWRAASKSRAAVRELRHLPKLDELDVSGDSDIRRSSRVRFKPLKYWVNESVVYGRKEDWAMPAVVGVMKSEIEGKPPLPPAKRPKKKSVVKRKPAPPPPPPAAKEEKPKRQPGRRNDESSQPSSRPALKERSDASNVPRTDPPAPVEEEQAVKPPAGVKRSARQAAKTKLKAARETRAVVKEAKSKGVVTKGRARVGKRSKRSPPKELVEQDEPAEAQQEPADDVNETEASDAEACDEEVVLKKKRTATPPPTRPPRGAKKQPAKRVHSKANQKTPSQPTPRSPTMEAEKLWLDGSIANPEDTTFQSRSVIPENPEYRKKRKLGAIPESVRKEIDRLRFGGIAAL</sequence>
<feature type="compositionally biased region" description="Basic and acidic residues" evidence="1">
    <location>
        <begin position="416"/>
        <end position="429"/>
    </location>
</feature>
<feature type="compositionally biased region" description="Basic residues" evidence="1">
    <location>
        <begin position="718"/>
        <end position="729"/>
    </location>
</feature>
<gene>
    <name evidence="2" type="ORF">NDN08_004597</name>
</gene>
<feature type="compositionally biased region" description="Acidic residues" evidence="1">
    <location>
        <begin position="736"/>
        <end position="765"/>
    </location>
</feature>
<protein>
    <submittedName>
        <fullName evidence="2">Uncharacterized protein</fullName>
    </submittedName>
</protein>
<feature type="compositionally biased region" description="Basic and acidic residues" evidence="1">
    <location>
        <begin position="629"/>
        <end position="644"/>
    </location>
</feature>
<feature type="region of interest" description="Disordered" evidence="1">
    <location>
        <begin position="597"/>
        <end position="814"/>
    </location>
</feature>
<feature type="compositionally biased region" description="Acidic residues" evidence="1">
    <location>
        <begin position="79"/>
        <end position="89"/>
    </location>
</feature>
<feature type="compositionally biased region" description="Basic and acidic residues" evidence="1">
    <location>
        <begin position="251"/>
        <end position="264"/>
    </location>
</feature>